<dbReference type="AlphaFoldDB" id="A0A6J7JB74"/>
<dbReference type="EMBL" id="CAFBNE010000020">
    <property type="protein sequence ID" value="CAB4940588.1"/>
    <property type="molecule type" value="Genomic_DNA"/>
</dbReference>
<keyword evidence="1" id="KW-1133">Transmembrane helix</keyword>
<keyword evidence="1" id="KW-0812">Transmembrane</keyword>
<evidence type="ECO:0000256" key="1">
    <source>
        <dbReference type="SAM" id="Phobius"/>
    </source>
</evidence>
<organism evidence="2">
    <name type="scientific">freshwater metagenome</name>
    <dbReference type="NCBI Taxonomy" id="449393"/>
    <lineage>
        <taxon>unclassified sequences</taxon>
        <taxon>metagenomes</taxon>
        <taxon>ecological metagenomes</taxon>
    </lineage>
</organism>
<gene>
    <name evidence="2" type="ORF">UFOPK3772_00894</name>
</gene>
<accession>A0A6J7JB74</accession>
<reference evidence="2" key="1">
    <citation type="submission" date="2020-05" db="EMBL/GenBank/DDBJ databases">
        <authorList>
            <person name="Chiriac C."/>
            <person name="Salcher M."/>
            <person name="Ghai R."/>
            <person name="Kavagutti S V."/>
        </authorList>
    </citation>
    <scope>NUCLEOTIDE SEQUENCE</scope>
</reference>
<protein>
    <submittedName>
        <fullName evidence="2">Unannotated protein</fullName>
    </submittedName>
</protein>
<evidence type="ECO:0000313" key="2">
    <source>
        <dbReference type="EMBL" id="CAB4940588.1"/>
    </source>
</evidence>
<feature type="transmembrane region" description="Helical" evidence="1">
    <location>
        <begin position="12"/>
        <end position="32"/>
    </location>
</feature>
<proteinExistence type="predicted"/>
<sequence>MNAMAFFRSRTLVVVVAVVTAIGLFVSMAVMFI</sequence>
<keyword evidence="1" id="KW-0472">Membrane</keyword>
<name>A0A6J7JB74_9ZZZZ</name>